<name>W9NF28_FUSOX</name>
<sequence length="75" mass="8837">MDVGAPDESRNRRRHVGERIFRKPRQETEDSPKVCEEETKSIGRYAWHWMWQEERTASNCPLRPHSKVGVGTSTR</sequence>
<reference evidence="2" key="2">
    <citation type="submission" date="2012-05" db="EMBL/GenBank/DDBJ databases">
        <title>Annotation of the Genome Sequence of Fusarium oxysporum HDV247.</title>
        <authorList>
            <consortium name="The Broad Institute Genomics Platform"/>
            <person name="Ma L.-J."/>
            <person name="Corby-Kistler H."/>
            <person name="Broz K."/>
            <person name="Gale L.R."/>
            <person name="Jonkers W."/>
            <person name="O'Donnell K."/>
            <person name="Ploetz R."/>
            <person name="Steinberg C."/>
            <person name="Schwartz D.C."/>
            <person name="VanEtten H."/>
            <person name="Zhou S."/>
            <person name="Young S.K."/>
            <person name="Zeng Q."/>
            <person name="Gargeya S."/>
            <person name="Fitzgerald M."/>
            <person name="Abouelleil A."/>
            <person name="Alvarado L."/>
            <person name="Chapman S.B."/>
            <person name="Gainer-Dewar J."/>
            <person name="Goldberg J."/>
            <person name="Griggs A."/>
            <person name="Gujja S."/>
            <person name="Hansen M."/>
            <person name="Howarth C."/>
            <person name="Imamovic A."/>
            <person name="Ireland A."/>
            <person name="Larimer J."/>
            <person name="McCowan C."/>
            <person name="Murphy C."/>
            <person name="Pearson M."/>
            <person name="Poon T.W."/>
            <person name="Priest M."/>
            <person name="Roberts A."/>
            <person name="Saif S."/>
            <person name="Shea T."/>
            <person name="Sykes S."/>
            <person name="Wortman J."/>
            <person name="Nusbaum C."/>
            <person name="Birren B."/>
        </authorList>
    </citation>
    <scope>NUCLEOTIDE SEQUENCE</scope>
    <source>
        <strain evidence="2">HDV247</strain>
    </source>
</reference>
<organism evidence="2">
    <name type="scientific">Fusarium oxysporum f. sp. pisi HDV247</name>
    <dbReference type="NCBI Taxonomy" id="1080344"/>
    <lineage>
        <taxon>Eukaryota</taxon>
        <taxon>Fungi</taxon>
        <taxon>Dikarya</taxon>
        <taxon>Ascomycota</taxon>
        <taxon>Pezizomycotina</taxon>
        <taxon>Sordariomycetes</taxon>
        <taxon>Hypocreomycetidae</taxon>
        <taxon>Hypocreales</taxon>
        <taxon>Nectriaceae</taxon>
        <taxon>Fusarium</taxon>
        <taxon>Fusarium oxysporum species complex</taxon>
    </lineage>
</organism>
<reference evidence="2" key="1">
    <citation type="submission" date="2011-10" db="EMBL/GenBank/DDBJ databases">
        <title>The Genome Sequence of Fusarium oxysporum HDV247.</title>
        <authorList>
            <consortium name="The Broad Institute Genome Sequencing Platform"/>
            <person name="Ma L.-J."/>
            <person name="Gale L.R."/>
            <person name="Schwartz D.C."/>
            <person name="Zhou S."/>
            <person name="Corby-Kistler H."/>
            <person name="Young S.K."/>
            <person name="Zeng Q."/>
            <person name="Gargeya S."/>
            <person name="Fitzgerald M."/>
            <person name="Haas B."/>
            <person name="Abouelleil A."/>
            <person name="Alvarado L."/>
            <person name="Arachchi H.M."/>
            <person name="Berlin A."/>
            <person name="Brown A."/>
            <person name="Chapman S.B."/>
            <person name="Chen Z."/>
            <person name="Dunbar C."/>
            <person name="Freedman E."/>
            <person name="Gearin G."/>
            <person name="Goldberg J."/>
            <person name="Griggs A."/>
            <person name="Gujja S."/>
            <person name="Heiman D."/>
            <person name="Howarth C."/>
            <person name="Larson L."/>
            <person name="Lui A."/>
            <person name="MacDonald P.J.P."/>
            <person name="Montmayeur A."/>
            <person name="Murphy C."/>
            <person name="Neiman D."/>
            <person name="Pearson M."/>
            <person name="Priest M."/>
            <person name="Roberts A."/>
            <person name="Saif S."/>
            <person name="Shea T."/>
            <person name="Shenoy N."/>
            <person name="Sisk P."/>
            <person name="Stolte C."/>
            <person name="Sykes S."/>
            <person name="Wortman J."/>
            <person name="Nusbaum C."/>
            <person name="Birren B."/>
        </authorList>
    </citation>
    <scope>NUCLEOTIDE SEQUENCE [LARGE SCALE GENOMIC DNA]</scope>
    <source>
        <strain evidence="2">HDV247</strain>
    </source>
</reference>
<accession>W9NF28</accession>
<dbReference type="EMBL" id="JH651213">
    <property type="protein sequence ID" value="EXA28582.1"/>
    <property type="molecule type" value="Genomic_DNA"/>
</dbReference>
<feature type="compositionally biased region" description="Basic and acidic residues" evidence="1">
    <location>
        <begin position="17"/>
        <end position="37"/>
    </location>
</feature>
<proteinExistence type="predicted"/>
<dbReference type="HOGENOM" id="CLU_2671132_0_0_1"/>
<evidence type="ECO:0000313" key="2">
    <source>
        <dbReference type="EMBL" id="EXA28582.1"/>
    </source>
</evidence>
<dbReference type="Proteomes" id="UP000030751">
    <property type="component" value="Unassembled WGS sequence"/>
</dbReference>
<protein>
    <submittedName>
        <fullName evidence="2">Uncharacterized protein</fullName>
    </submittedName>
</protein>
<gene>
    <name evidence="2" type="ORF">FOVG_19823</name>
</gene>
<dbReference type="AlphaFoldDB" id="W9NF28"/>
<evidence type="ECO:0000256" key="1">
    <source>
        <dbReference type="SAM" id="MobiDB-lite"/>
    </source>
</evidence>
<feature type="region of interest" description="Disordered" evidence="1">
    <location>
        <begin position="1"/>
        <end position="37"/>
    </location>
</feature>